<organism evidence="2 3">
    <name type="scientific">Kibdelosporangium aridum</name>
    <dbReference type="NCBI Taxonomy" id="2030"/>
    <lineage>
        <taxon>Bacteria</taxon>
        <taxon>Bacillati</taxon>
        <taxon>Actinomycetota</taxon>
        <taxon>Actinomycetes</taxon>
        <taxon>Pseudonocardiales</taxon>
        <taxon>Pseudonocardiaceae</taxon>
        <taxon>Kibdelosporangium</taxon>
    </lineage>
</organism>
<dbReference type="RefSeq" id="WP_084433470.1">
    <property type="nucleotide sequence ID" value="NZ_FWXV01000011.1"/>
</dbReference>
<proteinExistence type="predicted"/>
<dbReference type="Proteomes" id="UP000192674">
    <property type="component" value="Unassembled WGS sequence"/>
</dbReference>
<gene>
    <name evidence="2" type="ORF">SAMN05661093_08812</name>
</gene>
<evidence type="ECO:0000313" key="3">
    <source>
        <dbReference type="Proteomes" id="UP000192674"/>
    </source>
</evidence>
<accession>A0A1Y5Y374</accession>
<dbReference type="EMBL" id="FWXV01000011">
    <property type="protein sequence ID" value="SMD24939.1"/>
    <property type="molecule type" value="Genomic_DNA"/>
</dbReference>
<keyword evidence="3" id="KW-1185">Reference proteome</keyword>
<sequence>MTTFATPEPITATLTTGGAQVRIAASERSDTVVLVEPINTASMKDVKVAAKTKVDFSAGALTVDTVKAGDKDGSVAITIELPVGSKLVLNTAWTDVHADGVLGDCELNVASGEVELDRIAALYGNVAAGAVKVGHVAGTVDIEGGAASVRIDAVAGTVRYQGSTGKVWIGHALSDVDLNGSSGSFDIDRAEGSVVAKASNCPIRIGQMTRGQAELTNASGGIEVGISEGTAAWVDATSTKGAVRNSLPSQDSPDQFDEQVKLYAHTRLDDIVIHRAAG</sequence>
<dbReference type="OrthoDB" id="3252095at2"/>
<feature type="domain" description="DUF4097" evidence="1">
    <location>
        <begin position="73"/>
        <end position="247"/>
    </location>
</feature>
<dbReference type="InterPro" id="IPR025164">
    <property type="entry name" value="Toastrack_DUF4097"/>
</dbReference>
<dbReference type="AlphaFoldDB" id="A0A1Y5Y374"/>
<reference evidence="2 3" key="1">
    <citation type="submission" date="2017-04" db="EMBL/GenBank/DDBJ databases">
        <authorList>
            <person name="Afonso C.L."/>
            <person name="Miller P.J."/>
            <person name="Scott M.A."/>
            <person name="Spackman E."/>
            <person name="Goraichik I."/>
            <person name="Dimitrov K.M."/>
            <person name="Suarez D.L."/>
            <person name="Swayne D.E."/>
        </authorList>
    </citation>
    <scope>NUCLEOTIDE SEQUENCE [LARGE SCALE GENOMIC DNA]</scope>
    <source>
        <strain evidence="2 3">DSM 43828</strain>
    </source>
</reference>
<evidence type="ECO:0000313" key="2">
    <source>
        <dbReference type="EMBL" id="SMD24939.1"/>
    </source>
</evidence>
<evidence type="ECO:0000259" key="1">
    <source>
        <dbReference type="Pfam" id="PF13349"/>
    </source>
</evidence>
<name>A0A1Y5Y374_KIBAR</name>
<protein>
    <submittedName>
        <fullName evidence="2">Putative adhesin</fullName>
    </submittedName>
</protein>
<dbReference type="Pfam" id="PF13349">
    <property type="entry name" value="DUF4097"/>
    <property type="match status" value="1"/>
</dbReference>